<evidence type="ECO:0000256" key="1">
    <source>
        <dbReference type="ARBA" id="ARBA00022690"/>
    </source>
</evidence>
<dbReference type="Pfam" id="PF01826">
    <property type="entry name" value="TIL"/>
    <property type="match status" value="2"/>
</dbReference>
<dbReference type="SUPFAM" id="SSF57567">
    <property type="entry name" value="Serine protease inhibitors"/>
    <property type="match status" value="2"/>
</dbReference>
<dbReference type="PANTHER" id="PTHR23259">
    <property type="entry name" value="RIDDLE"/>
    <property type="match status" value="1"/>
</dbReference>
<feature type="domain" description="TIL" evidence="3">
    <location>
        <begin position="153"/>
        <end position="209"/>
    </location>
</feature>
<feature type="domain" description="TIL" evidence="3">
    <location>
        <begin position="95"/>
        <end position="149"/>
    </location>
</feature>
<protein>
    <recommendedName>
        <fullName evidence="3">TIL domain-containing protein</fullName>
    </recommendedName>
</protein>
<sequence length="215" mass="24298">MSSKQQVNLKSVMSIHEETPKKIQDPVRGPIRHCHITRSADIRPTTNERTPHHGHAQYASGLNLKNMASKNLLGLMVAVCFLCLIERNTATSIRCPRNSIYECKPLCFNTCDNLNATSCKKSCTTQCHCIEGYVYDSENYDNCVPISSCKVNCPPYMTFVECTKTPQETCETLGIKYQEGEKCMPRCVCIPDYVLSNEIEPRCVKKTKCPQITFQ</sequence>
<keyword evidence="5" id="KW-1185">Reference proteome</keyword>
<dbReference type="Gene3D" id="2.10.25.10">
    <property type="entry name" value="Laminin"/>
    <property type="match status" value="2"/>
</dbReference>
<dbReference type="InterPro" id="IPR051368">
    <property type="entry name" value="SerProtInhib-TIL_Domain"/>
</dbReference>
<reference evidence="4" key="1">
    <citation type="submission" date="2023-07" db="EMBL/GenBank/DDBJ databases">
        <authorList>
            <person name="Stuckert A."/>
        </authorList>
    </citation>
    <scope>NUCLEOTIDE SEQUENCE</scope>
</reference>
<gene>
    <name evidence="4" type="ORF">RIMI_LOCUS17561517</name>
</gene>
<accession>A0ABN9M8D3</accession>
<evidence type="ECO:0000313" key="4">
    <source>
        <dbReference type="EMBL" id="CAJ0961117.1"/>
    </source>
</evidence>
<evidence type="ECO:0000313" key="5">
    <source>
        <dbReference type="Proteomes" id="UP001176940"/>
    </source>
</evidence>
<dbReference type="Proteomes" id="UP001176940">
    <property type="component" value="Unassembled WGS sequence"/>
</dbReference>
<dbReference type="PANTHER" id="PTHR23259:SF70">
    <property type="entry name" value="ACCESSORY GLAND PROTEIN ACP62F-RELATED"/>
    <property type="match status" value="1"/>
</dbReference>
<keyword evidence="2" id="KW-1015">Disulfide bond</keyword>
<proteinExistence type="predicted"/>
<dbReference type="CDD" id="cd19941">
    <property type="entry name" value="TIL"/>
    <property type="match status" value="2"/>
</dbReference>
<keyword evidence="1" id="KW-0646">Protease inhibitor</keyword>
<dbReference type="InterPro" id="IPR036084">
    <property type="entry name" value="Ser_inhib-like_sf"/>
</dbReference>
<evidence type="ECO:0000259" key="3">
    <source>
        <dbReference type="Pfam" id="PF01826"/>
    </source>
</evidence>
<dbReference type="InterPro" id="IPR002919">
    <property type="entry name" value="TIL_dom"/>
</dbReference>
<dbReference type="EMBL" id="CAUEEQ010051479">
    <property type="protein sequence ID" value="CAJ0961117.1"/>
    <property type="molecule type" value="Genomic_DNA"/>
</dbReference>
<evidence type="ECO:0000256" key="2">
    <source>
        <dbReference type="ARBA" id="ARBA00023157"/>
    </source>
</evidence>
<comment type="caution">
    <text evidence="4">The sequence shown here is derived from an EMBL/GenBank/DDBJ whole genome shotgun (WGS) entry which is preliminary data.</text>
</comment>
<name>A0ABN9M8D3_9NEOB</name>
<organism evidence="4 5">
    <name type="scientific">Ranitomeya imitator</name>
    <name type="common">mimic poison frog</name>
    <dbReference type="NCBI Taxonomy" id="111125"/>
    <lineage>
        <taxon>Eukaryota</taxon>
        <taxon>Metazoa</taxon>
        <taxon>Chordata</taxon>
        <taxon>Craniata</taxon>
        <taxon>Vertebrata</taxon>
        <taxon>Euteleostomi</taxon>
        <taxon>Amphibia</taxon>
        <taxon>Batrachia</taxon>
        <taxon>Anura</taxon>
        <taxon>Neobatrachia</taxon>
        <taxon>Hyloidea</taxon>
        <taxon>Dendrobatidae</taxon>
        <taxon>Dendrobatinae</taxon>
        <taxon>Ranitomeya</taxon>
    </lineage>
</organism>